<feature type="transmembrane region" description="Helical" evidence="7">
    <location>
        <begin position="79"/>
        <end position="98"/>
    </location>
</feature>
<feature type="transmembrane region" description="Helical" evidence="7">
    <location>
        <begin position="110"/>
        <end position="132"/>
    </location>
</feature>
<keyword evidence="4 7" id="KW-0812">Transmembrane</keyword>
<dbReference type="PANTHER" id="PTHR30151:SF0">
    <property type="entry name" value="ABC TRANSPORTER PERMEASE PROTEIN MJ0413-RELATED"/>
    <property type="match status" value="1"/>
</dbReference>
<dbReference type="CDD" id="cd06261">
    <property type="entry name" value="TM_PBP2"/>
    <property type="match status" value="1"/>
</dbReference>
<evidence type="ECO:0000313" key="9">
    <source>
        <dbReference type="EMBL" id="ROO87230.1"/>
    </source>
</evidence>
<dbReference type="PROSITE" id="PS50928">
    <property type="entry name" value="ABC_TM1"/>
    <property type="match status" value="1"/>
</dbReference>
<feature type="transmembrane region" description="Helical" evidence="7">
    <location>
        <begin position="234"/>
        <end position="255"/>
    </location>
</feature>
<dbReference type="EMBL" id="RJKE01000001">
    <property type="protein sequence ID" value="ROO87230.1"/>
    <property type="molecule type" value="Genomic_DNA"/>
</dbReference>
<keyword evidence="2 7" id="KW-0813">Transport</keyword>
<keyword evidence="3" id="KW-1003">Cell membrane</keyword>
<evidence type="ECO:0000256" key="2">
    <source>
        <dbReference type="ARBA" id="ARBA00022448"/>
    </source>
</evidence>
<keyword evidence="10" id="KW-1185">Reference proteome</keyword>
<dbReference type="GO" id="GO:0005886">
    <property type="term" value="C:plasma membrane"/>
    <property type="evidence" value="ECO:0007669"/>
    <property type="project" value="UniProtKB-SubCell"/>
</dbReference>
<evidence type="ECO:0000256" key="3">
    <source>
        <dbReference type="ARBA" id="ARBA00022475"/>
    </source>
</evidence>
<feature type="domain" description="ABC transmembrane type-1" evidence="8">
    <location>
        <begin position="72"/>
        <end position="256"/>
    </location>
</feature>
<comment type="caution">
    <text evidence="9">The sequence shown here is derived from an EMBL/GenBank/DDBJ whole genome shotgun (WGS) entry which is preliminary data.</text>
</comment>
<proteinExistence type="inferred from homology"/>
<comment type="similarity">
    <text evidence="7">Belongs to the binding-protein-dependent transport system permease family.</text>
</comment>
<dbReference type="InterPro" id="IPR035906">
    <property type="entry name" value="MetI-like_sf"/>
</dbReference>
<dbReference type="Gene3D" id="1.10.3720.10">
    <property type="entry name" value="MetI-like"/>
    <property type="match status" value="1"/>
</dbReference>
<evidence type="ECO:0000256" key="4">
    <source>
        <dbReference type="ARBA" id="ARBA00022692"/>
    </source>
</evidence>
<feature type="transmembrane region" description="Helical" evidence="7">
    <location>
        <begin position="138"/>
        <end position="157"/>
    </location>
</feature>
<dbReference type="GO" id="GO:0055085">
    <property type="term" value="P:transmembrane transport"/>
    <property type="evidence" value="ECO:0007669"/>
    <property type="project" value="InterPro"/>
</dbReference>
<dbReference type="AlphaFoldDB" id="A0A3N1D148"/>
<dbReference type="Pfam" id="PF00528">
    <property type="entry name" value="BPD_transp_1"/>
    <property type="match status" value="1"/>
</dbReference>
<evidence type="ECO:0000256" key="1">
    <source>
        <dbReference type="ARBA" id="ARBA00004651"/>
    </source>
</evidence>
<dbReference type="SUPFAM" id="SSF161098">
    <property type="entry name" value="MetI-like"/>
    <property type="match status" value="1"/>
</dbReference>
<evidence type="ECO:0000256" key="6">
    <source>
        <dbReference type="ARBA" id="ARBA00023136"/>
    </source>
</evidence>
<dbReference type="OrthoDB" id="7274389at2"/>
<feature type="transmembrane region" description="Helical" evidence="7">
    <location>
        <begin position="186"/>
        <end position="214"/>
    </location>
</feature>
<dbReference type="InterPro" id="IPR000515">
    <property type="entry name" value="MetI-like"/>
</dbReference>
<dbReference type="Proteomes" id="UP000272400">
    <property type="component" value="Unassembled WGS sequence"/>
</dbReference>
<gene>
    <name evidence="9" type="ORF">EDD29_4824</name>
</gene>
<feature type="transmembrane region" description="Helical" evidence="7">
    <location>
        <begin position="21"/>
        <end position="40"/>
    </location>
</feature>
<organism evidence="9 10">
    <name type="scientific">Actinocorallia herbida</name>
    <dbReference type="NCBI Taxonomy" id="58109"/>
    <lineage>
        <taxon>Bacteria</taxon>
        <taxon>Bacillati</taxon>
        <taxon>Actinomycetota</taxon>
        <taxon>Actinomycetes</taxon>
        <taxon>Streptosporangiales</taxon>
        <taxon>Thermomonosporaceae</taxon>
        <taxon>Actinocorallia</taxon>
    </lineage>
</organism>
<name>A0A3N1D148_9ACTN</name>
<evidence type="ECO:0000259" key="8">
    <source>
        <dbReference type="PROSITE" id="PS50928"/>
    </source>
</evidence>
<keyword evidence="5 7" id="KW-1133">Transmembrane helix</keyword>
<sequence>MSRRRAAGTDVLGRHAMSRRASLLIGVAVYAVLLAAWELYGRSAYRPGGAFPPPSRILGVLWDGRDGYVRNTWATVGEAAAGFAGGVLLAVLLALVMDRFRAVGDGLHRLALMLYSIPVIGLAPALVAWLGLGFTSKAVVALLAAFFPVLVNLAGALRATDPRVRELGRILALGRTKELLRLRLPYALPALVASLKIAAPAAFIGAMIAEWVGADQGLGLALLYAMFGYQMPEMWAALVLSTAVTGLLAALFGGLARIATPWHASVGTAGEGR</sequence>
<evidence type="ECO:0000313" key="10">
    <source>
        <dbReference type="Proteomes" id="UP000272400"/>
    </source>
</evidence>
<evidence type="ECO:0000256" key="7">
    <source>
        <dbReference type="RuleBase" id="RU363032"/>
    </source>
</evidence>
<accession>A0A3N1D148</accession>
<evidence type="ECO:0000256" key="5">
    <source>
        <dbReference type="ARBA" id="ARBA00022989"/>
    </source>
</evidence>
<protein>
    <submittedName>
        <fullName evidence="9">NitT/TauT family transport system permease protein</fullName>
    </submittedName>
</protein>
<dbReference type="PANTHER" id="PTHR30151">
    <property type="entry name" value="ALKANE SULFONATE ABC TRANSPORTER-RELATED, MEMBRANE SUBUNIT"/>
    <property type="match status" value="1"/>
</dbReference>
<keyword evidence="6 7" id="KW-0472">Membrane</keyword>
<reference evidence="9 10" key="1">
    <citation type="submission" date="2018-11" db="EMBL/GenBank/DDBJ databases">
        <title>Sequencing the genomes of 1000 actinobacteria strains.</title>
        <authorList>
            <person name="Klenk H.-P."/>
        </authorList>
    </citation>
    <scope>NUCLEOTIDE SEQUENCE [LARGE SCALE GENOMIC DNA]</scope>
    <source>
        <strain evidence="9 10">DSM 44254</strain>
    </source>
</reference>
<dbReference type="RefSeq" id="WP_123666537.1">
    <property type="nucleotide sequence ID" value="NZ_RJKE01000001.1"/>
</dbReference>
<comment type="subcellular location">
    <subcellularLocation>
        <location evidence="1 7">Cell membrane</location>
        <topology evidence="1 7">Multi-pass membrane protein</topology>
    </subcellularLocation>
</comment>